<dbReference type="EMBL" id="LGRX02003667">
    <property type="protein sequence ID" value="KAK3281886.1"/>
    <property type="molecule type" value="Genomic_DNA"/>
</dbReference>
<protein>
    <submittedName>
        <fullName evidence="1">Uncharacterized protein</fullName>
    </submittedName>
</protein>
<keyword evidence="2" id="KW-1185">Reference proteome</keyword>
<gene>
    <name evidence="1" type="ORF">CYMTET_10347</name>
</gene>
<reference evidence="1 2" key="1">
    <citation type="journal article" date="2015" name="Genome Biol. Evol.">
        <title>Comparative Genomics of a Bacterivorous Green Alga Reveals Evolutionary Causalities and Consequences of Phago-Mixotrophic Mode of Nutrition.</title>
        <authorList>
            <person name="Burns J.A."/>
            <person name="Paasch A."/>
            <person name="Narechania A."/>
            <person name="Kim E."/>
        </authorList>
    </citation>
    <scope>NUCLEOTIDE SEQUENCE [LARGE SCALE GENOMIC DNA]</scope>
    <source>
        <strain evidence="1 2">PLY_AMNH</strain>
    </source>
</reference>
<name>A0AAE0GQW8_9CHLO</name>
<dbReference type="AlphaFoldDB" id="A0AAE0GQW8"/>
<organism evidence="1 2">
    <name type="scientific">Cymbomonas tetramitiformis</name>
    <dbReference type="NCBI Taxonomy" id="36881"/>
    <lineage>
        <taxon>Eukaryota</taxon>
        <taxon>Viridiplantae</taxon>
        <taxon>Chlorophyta</taxon>
        <taxon>Pyramimonadophyceae</taxon>
        <taxon>Pyramimonadales</taxon>
        <taxon>Pyramimonadaceae</taxon>
        <taxon>Cymbomonas</taxon>
    </lineage>
</organism>
<sequence>MSVVEDVIKRPLETGNVYHGDEVPWLAKHIPRDATASGGQHKRLMCILGDAIFSDERTNYMDWAMPSIWDPETKTKGDDAEQQRYKEHHMHRVRDVYANRAFRRTSMSVVEDVIKRPLETGDVYHGDEVPWLAKHIPRDATASGGQHKRLMCILSDAIFSDERTNYMDWAMPSIWDPETKTKGDAFGIRRRSNAAHGLSPKPWAMMAHQRSALGAQP</sequence>
<proteinExistence type="predicted"/>
<dbReference type="Proteomes" id="UP001190700">
    <property type="component" value="Unassembled WGS sequence"/>
</dbReference>
<evidence type="ECO:0000313" key="1">
    <source>
        <dbReference type="EMBL" id="KAK3281886.1"/>
    </source>
</evidence>
<accession>A0AAE0GQW8</accession>
<evidence type="ECO:0000313" key="2">
    <source>
        <dbReference type="Proteomes" id="UP001190700"/>
    </source>
</evidence>
<comment type="caution">
    <text evidence="1">The sequence shown here is derived from an EMBL/GenBank/DDBJ whole genome shotgun (WGS) entry which is preliminary data.</text>
</comment>